<keyword evidence="2" id="KW-0169">Cobalamin biosynthesis</keyword>
<comment type="pathway">
    <text evidence="1">Cofactor biosynthesis; adenosylcobalamin biosynthesis.</text>
</comment>
<dbReference type="GO" id="GO:0009236">
    <property type="term" value="P:cobalamin biosynthetic process"/>
    <property type="evidence" value="ECO:0007669"/>
    <property type="project" value="UniProtKB-UniPathway"/>
</dbReference>
<dbReference type="PROSITE" id="PS51014">
    <property type="entry name" value="COBK_CBIJ"/>
    <property type="match status" value="1"/>
</dbReference>
<sequence length="247" mass="27702">MILLLGGTTEGKQVAGYLDEAGLDYLYSTRTAVKFEGKGIYRYGSLDEEGLKAFCRLNSVSLIINACHPFALALHNTVAALADQIPVIRFERVFPERTIGPLVHYADNFAGALMRIKNLDYRSMLALTGVQSIPMLSSFWQSYPCWFRILDRQYSIDLAAGYGFPATQLLFGLTQDMEEEIELFRRINPQVILTKESGFNGKLDAKIKAALSCGIPIFIIKKPELSPLFHRVHHIDDLINQLKTGNL</sequence>
<keyword evidence="5" id="KW-1185">Reference proteome</keyword>
<protein>
    <submittedName>
        <fullName evidence="4">Precorrin-6A/cobalt-precorrin-6A reductase</fullName>
    </submittedName>
</protein>
<gene>
    <name evidence="4" type="ORF">SAMN06265348_10357</name>
</gene>
<dbReference type="Pfam" id="PF02571">
    <property type="entry name" value="CbiJ"/>
    <property type="match status" value="1"/>
</dbReference>
<dbReference type="Proteomes" id="UP000320300">
    <property type="component" value="Unassembled WGS sequence"/>
</dbReference>
<dbReference type="AlphaFoldDB" id="A0A521BX88"/>
<dbReference type="EMBL" id="FXTN01000003">
    <property type="protein sequence ID" value="SMO51803.1"/>
    <property type="molecule type" value="Genomic_DNA"/>
</dbReference>
<evidence type="ECO:0000256" key="2">
    <source>
        <dbReference type="ARBA" id="ARBA00022573"/>
    </source>
</evidence>
<reference evidence="4 5" key="1">
    <citation type="submission" date="2017-05" db="EMBL/GenBank/DDBJ databases">
        <authorList>
            <person name="Varghese N."/>
            <person name="Submissions S."/>
        </authorList>
    </citation>
    <scope>NUCLEOTIDE SEQUENCE [LARGE SCALE GENOMIC DNA]</scope>
    <source>
        <strain evidence="4 5">DSM 19036</strain>
    </source>
</reference>
<evidence type="ECO:0000256" key="3">
    <source>
        <dbReference type="ARBA" id="ARBA00023002"/>
    </source>
</evidence>
<name>A0A521BX88_9SPHI</name>
<evidence type="ECO:0000313" key="5">
    <source>
        <dbReference type="Proteomes" id="UP000320300"/>
    </source>
</evidence>
<dbReference type="PANTHER" id="PTHR36925">
    <property type="entry name" value="COBALT-PRECORRIN-6A REDUCTASE"/>
    <property type="match status" value="1"/>
</dbReference>
<dbReference type="GO" id="GO:0016994">
    <property type="term" value="F:precorrin-6A reductase activity"/>
    <property type="evidence" value="ECO:0007669"/>
    <property type="project" value="InterPro"/>
</dbReference>
<accession>A0A521BX88</accession>
<dbReference type="PANTHER" id="PTHR36925:SF1">
    <property type="entry name" value="COBALT-PRECORRIN-6A REDUCTASE"/>
    <property type="match status" value="1"/>
</dbReference>
<dbReference type="OrthoDB" id="9780707at2"/>
<keyword evidence="3" id="KW-0560">Oxidoreductase</keyword>
<proteinExistence type="predicted"/>
<dbReference type="InterPro" id="IPR003723">
    <property type="entry name" value="Precorrin-6x_reduct"/>
</dbReference>
<organism evidence="4 5">
    <name type="scientific">Pedobacter westerhofensis</name>
    <dbReference type="NCBI Taxonomy" id="425512"/>
    <lineage>
        <taxon>Bacteria</taxon>
        <taxon>Pseudomonadati</taxon>
        <taxon>Bacteroidota</taxon>
        <taxon>Sphingobacteriia</taxon>
        <taxon>Sphingobacteriales</taxon>
        <taxon>Sphingobacteriaceae</taxon>
        <taxon>Pedobacter</taxon>
    </lineage>
</organism>
<evidence type="ECO:0000256" key="1">
    <source>
        <dbReference type="ARBA" id="ARBA00004953"/>
    </source>
</evidence>
<evidence type="ECO:0000313" key="4">
    <source>
        <dbReference type="EMBL" id="SMO51803.1"/>
    </source>
</evidence>
<dbReference type="RefSeq" id="WP_142527277.1">
    <property type="nucleotide sequence ID" value="NZ_CBCSJO010000004.1"/>
</dbReference>
<dbReference type="UniPathway" id="UPA00148"/>